<accession>A0A177WFC4</accession>
<dbReference type="GO" id="GO:0006281">
    <property type="term" value="P:DNA repair"/>
    <property type="evidence" value="ECO:0007669"/>
    <property type="project" value="TreeGrafter"/>
</dbReference>
<name>A0A177WFC4_BATDL</name>
<dbReference type="PANTHER" id="PTHR11736:SF14">
    <property type="entry name" value="NSE3 HOMOLOG, SMC5-SMC6 COMPLEX COMPONENT"/>
    <property type="match status" value="1"/>
</dbReference>
<evidence type="ECO:0000259" key="2">
    <source>
        <dbReference type="PROSITE" id="PS50838"/>
    </source>
</evidence>
<dbReference type="GO" id="GO:0005634">
    <property type="term" value="C:nucleus"/>
    <property type="evidence" value="ECO:0007669"/>
    <property type="project" value="TreeGrafter"/>
</dbReference>
<dbReference type="OrthoDB" id="205198at2759"/>
<reference evidence="3 4" key="2">
    <citation type="submission" date="2016-05" db="EMBL/GenBank/DDBJ databases">
        <title>Lineage-specific infection strategies underlie the spectrum of fungal disease in amphibians.</title>
        <authorList>
            <person name="Cuomo C.A."/>
            <person name="Farrer R.A."/>
            <person name="James T."/>
            <person name="Longcore J."/>
            <person name="Birren B."/>
        </authorList>
    </citation>
    <scope>NUCLEOTIDE SEQUENCE [LARGE SCALE GENOMIC DNA]</scope>
    <source>
        <strain evidence="3 4">JEL423</strain>
    </source>
</reference>
<gene>
    <name evidence="3" type="ORF">BDEG_22039</name>
</gene>
<evidence type="ECO:0000313" key="4">
    <source>
        <dbReference type="Proteomes" id="UP000077115"/>
    </source>
</evidence>
<evidence type="ECO:0000313" key="3">
    <source>
        <dbReference type="EMBL" id="OAJ38071.1"/>
    </source>
</evidence>
<dbReference type="InterPro" id="IPR041898">
    <property type="entry name" value="MAGE_WH1"/>
</dbReference>
<dbReference type="AlphaFoldDB" id="A0A177WFC4"/>
<proteinExistence type="predicted"/>
<dbReference type="PROSITE" id="PS50838">
    <property type="entry name" value="MAGE"/>
    <property type="match status" value="1"/>
</dbReference>
<dbReference type="EMBL" id="DS022301">
    <property type="protein sequence ID" value="OAJ38071.1"/>
    <property type="molecule type" value="Genomic_DNA"/>
</dbReference>
<feature type="domain" description="MAGE" evidence="2">
    <location>
        <begin position="71"/>
        <end position="277"/>
    </location>
</feature>
<dbReference type="InterPro" id="IPR037445">
    <property type="entry name" value="MAGE"/>
</dbReference>
<dbReference type="STRING" id="403673.A0A177WFC4"/>
<organism evidence="3 4">
    <name type="scientific">Batrachochytrium dendrobatidis (strain JEL423)</name>
    <dbReference type="NCBI Taxonomy" id="403673"/>
    <lineage>
        <taxon>Eukaryota</taxon>
        <taxon>Fungi</taxon>
        <taxon>Fungi incertae sedis</taxon>
        <taxon>Chytridiomycota</taxon>
        <taxon>Chytridiomycota incertae sedis</taxon>
        <taxon>Chytridiomycetes</taxon>
        <taxon>Rhizophydiales</taxon>
        <taxon>Rhizophydiales incertae sedis</taxon>
        <taxon>Batrachochytrium</taxon>
    </lineage>
</organism>
<feature type="compositionally biased region" description="Polar residues" evidence="1">
    <location>
        <begin position="12"/>
        <end position="28"/>
    </location>
</feature>
<dbReference type="VEuPathDB" id="FungiDB:BDEG_22039"/>
<dbReference type="InterPro" id="IPR002190">
    <property type="entry name" value="MHD_dom"/>
</dbReference>
<dbReference type="SMART" id="SM01373">
    <property type="entry name" value="MAGE"/>
    <property type="match status" value="1"/>
</dbReference>
<sequence>MSYSASAGEFTVQDNATQSSTAGSSLQMAMSDPHRTEKEGSDSSEDESPEISQKQMVVTAKYISSLDPELVNRKVCELVRFALFMESSRTPIRRKDIITKVLKEYSKGFPIFVQRAREMLQHLFGMDMVVLPTKRFRRNRKPGPTASQGSSTTNSWMLKSILTEKQRTTALTIRSLDAQHMTLLTIILAFIHANSRSMREGTLYMHLKELGIDRNTTHPVFGSIEAELKQYTKLGYLETSKIRTGEGETNNYIWGSRAIVEFSESMIVRFITEMYPRLDDAGRRRLAIDVERNAGSV</sequence>
<dbReference type="InterPro" id="IPR041899">
    <property type="entry name" value="MAGE_WH2"/>
</dbReference>
<feature type="compositionally biased region" description="Basic and acidic residues" evidence="1">
    <location>
        <begin position="32"/>
        <end position="41"/>
    </location>
</feature>
<dbReference type="PANTHER" id="PTHR11736">
    <property type="entry name" value="MELANOMA-ASSOCIATED ANTIGEN MAGE ANTIGEN"/>
    <property type="match status" value="1"/>
</dbReference>
<dbReference type="Proteomes" id="UP000077115">
    <property type="component" value="Unassembled WGS sequence"/>
</dbReference>
<reference evidence="3 4" key="1">
    <citation type="submission" date="2006-10" db="EMBL/GenBank/DDBJ databases">
        <title>The Genome Sequence of Batrachochytrium dendrobatidis JEL423.</title>
        <authorList>
            <consortium name="The Broad Institute Genome Sequencing Platform"/>
            <person name="Birren B."/>
            <person name="Lander E."/>
            <person name="Galagan J."/>
            <person name="Cuomo C."/>
            <person name="Devon K."/>
            <person name="Jaffe D."/>
            <person name="Butler J."/>
            <person name="Alvarez P."/>
            <person name="Gnerre S."/>
            <person name="Grabherr M."/>
            <person name="Kleber M."/>
            <person name="Mauceli E."/>
            <person name="Brockman W."/>
            <person name="Young S."/>
            <person name="LaButti K."/>
            <person name="Sykes S."/>
            <person name="DeCaprio D."/>
            <person name="Crawford M."/>
            <person name="Koehrsen M."/>
            <person name="Engels R."/>
            <person name="Montgomery P."/>
            <person name="Pearson M."/>
            <person name="Howarth C."/>
            <person name="Larson L."/>
            <person name="White J."/>
            <person name="O'Leary S."/>
            <person name="Kodira C."/>
            <person name="Zeng Q."/>
            <person name="Yandava C."/>
            <person name="Alvarado L."/>
            <person name="Longcore J."/>
            <person name="James T."/>
        </authorList>
    </citation>
    <scope>NUCLEOTIDE SEQUENCE [LARGE SCALE GENOMIC DNA]</scope>
    <source>
        <strain evidence="3 4">JEL423</strain>
    </source>
</reference>
<feature type="region of interest" description="Disordered" evidence="1">
    <location>
        <begin position="1"/>
        <end position="53"/>
    </location>
</feature>
<dbReference type="Gene3D" id="1.10.10.1200">
    <property type="entry name" value="MAGE homology domain, winged helix WH1 motif"/>
    <property type="match status" value="1"/>
</dbReference>
<dbReference type="eggNOG" id="KOG4562">
    <property type="taxonomic scope" value="Eukaryota"/>
</dbReference>
<evidence type="ECO:0000256" key="1">
    <source>
        <dbReference type="SAM" id="MobiDB-lite"/>
    </source>
</evidence>
<protein>
    <recommendedName>
        <fullName evidence="2">MAGE domain-containing protein</fullName>
    </recommendedName>
</protein>
<dbReference type="Pfam" id="PF01454">
    <property type="entry name" value="MAGE"/>
    <property type="match status" value="1"/>
</dbReference>
<dbReference type="Gene3D" id="1.10.10.1210">
    <property type="entry name" value="MAGE homology domain, winged helix WH2 motif"/>
    <property type="match status" value="1"/>
</dbReference>